<gene>
    <name evidence="4" type="ORF">SAMN04488514_107153</name>
</gene>
<organism evidence="4 5">
    <name type="scientific">Kriegella aquimaris</name>
    <dbReference type="NCBI Taxonomy" id="192904"/>
    <lineage>
        <taxon>Bacteria</taxon>
        <taxon>Pseudomonadati</taxon>
        <taxon>Bacteroidota</taxon>
        <taxon>Flavobacteriia</taxon>
        <taxon>Flavobacteriales</taxon>
        <taxon>Flavobacteriaceae</taxon>
        <taxon>Kriegella</taxon>
    </lineage>
</organism>
<name>A0A1G9S804_9FLAO</name>
<dbReference type="PANTHER" id="PTHR46825">
    <property type="entry name" value="D-ALANYL-D-ALANINE-CARBOXYPEPTIDASE/ENDOPEPTIDASE AMPH"/>
    <property type="match status" value="1"/>
</dbReference>
<evidence type="ECO:0000313" key="5">
    <source>
        <dbReference type="Proteomes" id="UP000199440"/>
    </source>
</evidence>
<protein>
    <submittedName>
        <fullName evidence="4">CubicO group peptidase, beta-lactamase class C family</fullName>
    </submittedName>
</protein>
<sequence length="440" mass="49301">MKQKIKLVFTLGMLISIMGISQNPIEKDRLKAEAERFITIYNTGDTLQYHRFLSTISSDGETVKRTLQGHKNTYNLLGKVEVKDWVYVSTSKMDLIVKEGKYDTWWRFMISTDENQKFLERKIIPLPLPEIGLKSGKLKKKELQAALDDYITHKLDKGFSGNVFISKSDKTLYNKSFGKDTKGKPNTLNTQFSLASAGKMFTAIAILQLQDQKKLDLDNTVVTFLPDLKNNKLHAITLAQLLTHTSGMGDFFESPLYEKLKDDLVSSKSFMPFIEADKLHFAPGTDLRYSNTGFGLLGIIIEKISGLTFQEYVEENIFEPLKMKYTAAGTGAGGGTSTVGDIHLFLRGLNNGQLLGPSTQKCLFDETVDGHYGYGTEHHLIGHEHIVGHSGGFINVCVELNLYPNTNHIAIVLSNTEPPFGHFLSNKIKELLVRRPNVSI</sequence>
<reference evidence="4 5" key="1">
    <citation type="submission" date="2016-10" db="EMBL/GenBank/DDBJ databases">
        <authorList>
            <person name="de Groot N.N."/>
        </authorList>
    </citation>
    <scope>NUCLEOTIDE SEQUENCE [LARGE SCALE GENOMIC DNA]</scope>
    <source>
        <strain evidence="4 5">DSM 19886</strain>
    </source>
</reference>
<proteinExistence type="predicted"/>
<dbReference type="STRING" id="192904.SAMN04488514_107153"/>
<dbReference type="InterPro" id="IPR001466">
    <property type="entry name" value="Beta-lactam-related"/>
</dbReference>
<keyword evidence="2" id="KW-0472">Membrane</keyword>
<dbReference type="InterPro" id="IPR012338">
    <property type="entry name" value="Beta-lactam/transpept-like"/>
</dbReference>
<dbReference type="InterPro" id="IPR050491">
    <property type="entry name" value="AmpC-like"/>
</dbReference>
<dbReference type="PANTHER" id="PTHR46825:SF11">
    <property type="entry name" value="PENICILLIN-BINDING PROTEIN 4"/>
    <property type="match status" value="1"/>
</dbReference>
<accession>A0A1G9S804</accession>
<dbReference type="AlphaFoldDB" id="A0A1G9S804"/>
<evidence type="ECO:0000256" key="2">
    <source>
        <dbReference type="ARBA" id="ARBA00023136"/>
    </source>
</evidence>
<keyword evidence="5" id="KW-1185">Reference proteome</keyword>
<dbReference type="OrthoDB" id="9793489at2"/>
<evidence type="ECO:0000256" key="1">
    <source>
        <dbReference type="ARBA" id="ARBA00004370"/>
    </source>
</evidence>
<dbReference type="GO" id="GO:0016020">
    <property type="term" value="C:membrane"/>
    <property type="evidence" value="ECO:0007669"/>
    <property type="project" value="UniProtKB-SubCell"/>
</dbReference>
<evidence type="ECO:0000313" key="4">
    <source>
        <dbReference type="EMBL" id="SDM31584.1"/>
    </source>
</evidence>
<feature type="domain" description="Beta-lactamase-related" evidence="3">
    <location>
        <begin position="149"/>
        <end position="422"/>
    </location>
</feature>
<comment type="subcellular location">
    <subcellularLocation>
        <location evidence="1">Membrane</location>
    </subcellularLocation>
</comment>
<dbReference type="EMBL" id="FNGV01000007">
    <property type="protein sequence ID" value="SDM31584.1"/>
    <property type="molecule type" value="Genomic_DNA"/>
</dbReference>
<dbReference type="Proteomes" id="UP000199440">
    <property type="component" value="Unassembled WGS sequence"/>
</dbReference>
<dbReference type="SUPFAM" id="SSF56601">
    <property type="entry name" value="beta-lactamase/transpeptidase-like"/>
    <property type="match status" value="1"/>
</dbReference>
<dbReference type="RefSeq" id="WP_089890942.1">
    <property type="nucleotide sequence ID" value="NZ_FNGV01000007.1"/>
</dbReference>
<evidence type="ECO:0000259" key="3">
    <source>
        <dbReference type="Pfam" id="PF00144"/>
    </source>
</evidence>
<dbReference type="Gene3D" id="3.40.710.10">
    <property type="entry name" value="DD-peptidase/beta-lactamase superfamily"/>
    <property type="match status" value="1"/>
</dbReference>
<dbReference type="Pfam" id="PF00144">
    <property type="entry name" value="Beta-lactamase"/>
    <property type="match status" value="1"/>
</dbReference>